<accession>A0A5S6QFV8</accession>
<evidence type="ECO:0000313" key="4">
    <source>
        <dbReference type="WBParaSite" id="TMUE_2000006010.1"/>
    </source>
</evidence>
<keyword evidence="1" id="KW-0862">Zinc</keyword>
<dbReference type="PROSITE" id="PS50157">
    <property type="entry name" value="ZINC_FINGER_C2H2_2"/>
    <property type="match status" value="1"/>
</dbReference>
<protein>
    <submittedName>
        <fullName evidence="4">C2H2-type domain-containing protein</fullName>
    </submittedName>
</protein>
<dbReference type="AlphaFoldDB" id="A0A5S6QFV8"/>
<feature type="domain" description="C2H2-type" evidence="2">
    <location>
        <begin position="87"/>
        <end position="115"/>
    </location>
</feature>
<keyword evidence="1" id="KW-0479">Metal-binding</keyword>
<dbReference type="PROSITE" id="PS00028">
    <property type="entry name" value="ZINC_FINGER_C2H2_1"/>
    <property type="match status" value="1"/>
</dbReference>
<proteinExistence type="predicted"/>
<sequence length="361" mass="41124">MPLQTNTPTSAPLRTAGAEEATAVIARYPGPYKCPLHGLRAKFNCSKCGRVYPTVHGAATHYCRCKAPSGDDGHETDSAHLNGSSTIACPQCGLCFLTNCGLQLHRRRQHPDEFAADQIPEKKCRWTRFEVEALAKLEAKLPTCTKFINQELEKLLFEKHGLCRNTDMIKGQRRKDEYKALVSILRCGDVSVQSTRDTRAQQTNVCEEELRAELVNEARQFDCDDSARSFLNSCLLLPEPTSTLEAELIALARRALDGEMILDCTASVLLDRFPPPERRNRNTARRATVIPRNNRQSKQMRFKEFKRLYNTNRKRLAEVIFDEAVPRRVEIPLDMCVEYYKKVSELSLLMTMMRLEGKTRR</sequence>
<evidence type="ECO:0000256" key="1">
    <source>
        <dbReference type="PROSITE-ProRule" id="PRU00042"/>
    </source>
</evidence>
<organism evidence="3 4">
    <name type="scientific">Trichuris muris</name>
    <name type="common">Mouse whipworm</name>
    <dbReference type="NCBI Taxonomy" id="70415"/>
    <lineage>
        <taxon>Eukaryota</taxon>
        <taxon>Metazoa</taxon>
        <taxon>Ecdysozoa</taxon>
        <taxon>Nematoda</taxon>
        <taxon>Enoplea</taxon>
        <taxon>Dorylaimia</taxon>
        <taxon>Trichinellida</taxon>
        <taxon>Trichuridae</taxon>
        <taxon>Trichuris</taxon>
    </lineage>
</organism>
<dbReference type="Proteomes" id="UP000046395">
    <property type="component" value="Unassembled WGS sequence"/>
</dbReference>
<dbReference type="InterPro" id="IPR013087">
    <property type="entry name" value="Znf_C2H2_type"/>
</dbReference>
<dbReference type="Gene3D" id="3.30.160.60">
    <property type="entry name" value="Classic Zinc Finger"/>
    <property type="match status" value="1"/>
</dbReference>
<reference evidence="4" key="1">
    <citation type="submission" date="2019-12" db="UniProtKB">
        <authorList>
            <consortium name="WormBaseParasite"/>
        </authorList>
    </citation>
    <scope>IDENTIFICATION</scope>
</reference>
<dbReference type="WBParaSite" id="TMUE_2000006010.1">
    <property type="protein sequence ID" value="TMUE_2000006010.1"/>
    <property type="gene ID" value="WBGene00299407"/>
</dbReference>
<dbReference type="STRING" id="70415.A0A5S6QFV8"/>
<evidence type="ECO:0000259" key="2">
    <source>
        <dbReference type="PROSITE" id="PS50157"/>
    </source>
</evidence>
<dbReference type="GO" id="GO:0008270">
    <property type="term" value="F:zinc ion binding"/>
    <property type="evidence" value="ECO:0007669"/>
    <property type="project" value="UniProtKB-KW"/>
</dbReference>
<evidence type="ECO:0000313" key="3">
    <source>
        <dbReference type="Proteomes" id="UP000046395"/>
    </source>
</evidence>
<name>A0A5S6QFV8_TRIMR</name>
<keyword evidence="1" id="KW-0863">Zinc-finger</keyword>
<keyword evidence="3" id="KW-1185">Reference proteome</keyword>